<evidence type="ECO:0000259" key="3">
    <source>
        <dbReference type="Pfam" id="PF13439"/>
    </source>
</evidence>
<keyword evidence="2" id="KW-0808">Transferase</keyword>
<proteinExistence type="predicted"/>
<gene>
    <name evidence="4" type="ORF">I4J89_29945</name>
</gene>
<dbReference type="SUPFAM" id="SSF53756">
    <property type="entry name" value="UDP-Glycosyltransferase/glycogen phosphorylase"/>
    <property type="match status" value="1"/>
</dbReference>
<dbReference type="EMBL" id="JADQTO010000016">
    <property type="protein sequence ID" value="MBG0565681.1"/>
    <property type="molecule type" value="Genomic_DNA"/>
</dbReference>
<dbReference type="Pfam" id="PF13692">
    <property type="entry name" value="Glyco_trans_1_4"/>
    <property type="match status" value="1"/>
</dbReference>
<dbReference type="RefSeq" id="WP_196417459.1">
    <property type="nucleotide sequence ID" value="NZ_JADQTO010000016.1"/>
</dbReference>
<dbReference type="PANTHER" id="PTHR46401:SF2">
    <property type="entry name" value="GLYCOSYLTRANSFERASE WBBK-RELATED"/>
    <property type="match status" value="1"/>
</dbReference>
<dbReference type="Proteomes" id="UP000598146">
    <property type="component" value="Unassembled WGS sequence"/>
</dbReference>
<feature type="domain" description="Glycosyltransferase subfamily 4-like N-terminal" evidence="3">
    <location>
        <begin position="38"/>
        <end position="191"/>
    </location>
</feature>
<evidence type="ECO:0000313" key="5">
    <source>
        <dbReference type="Proteomes" id="UP000598146"/>
    </source>
</evidence>
<dbReference type="Gene3D" id="3.40.50.2000">
    <property type="entry name" value="Glycogen Phosphorylase B"/>
    <property type="match status" value="2"/>
</dbReference>
<sequence length="387" mass="42645">MNENRGDEEPVPTACPQRGTRKIAMSIFDSIGNPHYSGGGPVVVHEVATRLATRYDVVVYTASHRGSRADVRDGVRYVYLPVGWAGPRAGQVLFQLMLPFVATLAGHGAWIETVTPPISASLLPMLSRRPVVALVQMLGGADMARKYRIPFHLVERWAVRLYRHFITLNELDRAMIEKYAHPATCHLIPNGAYRPALSESEFGTGDHLLFLGRIDVEQKGLDLLLAAVRRHRPALPLVVAGSGTAEEERKLRRLVAAAGPGVGLVGRVDGSEKERLLRSCAAVVVPSRFETFSLSALDAMAYGKPVVHFDLPQLRWIGDDCGIRVPAFDEAALGRALHDIAADPQWRARLGRRGYARSRDYDWDAVSARYRAVLDAVLAEDRHGRGQ</sequence>
<evidence type="ECO:0000313" key="4">
    <source>
        <dbReference type="EMBL" id="MBG0565681.1"/>
    </source>
</evidence>
<dbReference type="GO" id="GO:0009103">
    <property type="term" value="P:lipopolysaccharide biosynthetic process"/>
    <property type="evidence" value="ECO:0007669"/>
    <property type="project" value="TreeGrafter"/>
</dbReference>
<keyword evidence="1" id="KW-0328">Glycosyltransferase</keyword>
<dbReference type="InterPro" id="IPR028098">
    <property type="entry name" value="Glyco_trans_4-like_N"/>
</dbReference>
<dbReference type="GO" id="GO:0016757">
    <property type="term" value="F:glycosyltransferase activity"/>
    <property type="evidence" value="ECO:0007669"/>
    <property type="project" value="TreeGrafter"/>
</dbReference>
<dbReference type="AlphaFoldDB" id="A0A931G1Z9"/>
<organism evidence="4 5">
    <name type="scientific">Actinoplanes aureus</name>
    <dbReference type="NCBI Taxonomy" id="2792083"/>
    <lineage>
        <taxon>Bacteria</taxon>
        <taxon>Bacillati</taxon>
        <taxon>Actinomycetota</taxon>
        <taxon>Actinomycetes</taxon>
        <taxon>Micromonosporales</taxon>
        <taxon>Micromonosporaceae</taxon>
        <taxon>Actinoplanes</taxon>
    </lineage>
</organism>
<dbReference type="PANTHER" id="PTHR46401">
    <property type="entry name" value="GLYCOSYLTRANSFERASE WBBK-RELATED"/>
    <property type="match status" value="1"/>
</dbReference>
<protein>
    <submittedName>
        <fullName evidence="4">Glycosyltransferase family 4 protein</fullName>
    </submittedName>
</protein>
<evidence type="ECO:0000256" key="1">
    <source>
        <dbReference type="ARBA" id="ARBA00022676"/>
    </source>
</evidence>
<keyword evidence="5" id="KW-1185">Reference proteome</keyword>
<accession>A0A931G1Z9</accession>
<evidence type="ECO:0000256" key="2">
    <source>
        <dbReference type="ARBA" id="ARBA00022679"/>
    </source>
</evidence>
<dbReference type="Pfam" id="PF13439">
    <property type="entry name" value="Glyco_transf_4"/>
    <property type="match status" value="1"/>
</dbReference>
<name>A0A931G1Z9_9ACTN</name>
<comment type="caution">
    <text evidence="4">The sequence shown here is derived from an EMBL/GenBank/DDBJ whole genome shotgun (WGS) entry which is preliminary data.</text>
</comment>
<reference evidence="4" key="1">
    <citation type="submission" date="2020-11" db="EMBL/GenBank/DDBJ databases">
        <title>Isolation and identification of active actinomycetes.</title>
        <authorList>
            <person name="Sun X."/>
        </authorList>
    </citation>
    <scope>NUCLEOTIDE SEQUENCE</scope>
    <source>
        <strain evidence="4">NEAU-A11</strain>
    </source>
</reference>
<dbReference type="CDD" id="cd03801">
    <property type="entry name" value="GT4_PimA-like"/>
    <property type="match status" value="1"/>
</dbReference>